<dbReference type="EMBL" id="CP089984">
    <property type="protein sequence ID" value="WXB13846.1"/>
    <property type="molecule type" value="Genomic_DNA"/>
</dbReference>
<organism evidence="3 4">
    <name type="scientific">Pendulispora albinea</name>
    <dbReference type="NCBI Taxonomy" id="2741071"/>
    <lineage>
        <taxon>Bacteria</taxon>
        <taxon>Pseudomonadati</taxon>
        <taxon>Myxococcota</taxon>
        <taxon>Myxococcia</taxon>
        <taxon>Myxococcales</taxon>
        <taxon>Sorangiineae</taxon>
        <taxon>Pendulisporaceae</taxon>
        <taxon>Pendulispora</taxon>
    </lineage>
</organism>
<dbReference type="Pfam" id="PF12802">
    <property type="entry name" value="MarR_2"/>
    <property type="match status" value="1"/>
</dbReference>
<feature type="region of interest" description="Disordered" evidence="1">
    <location>
        <begin position="157"/>
        <end position="191"/>
    </location>
</feature>
<dbReference type="InterPro" id="IPR036390">
    <property type="entry name" value="WH_DNA-bd_sf"/>
</dbReference>
<keyword evidence="4" id="KW-1185">Reference proteome</keyword>
<gene>
    <name evidence="3" type="ORF">LZC94_39180</name>
</gene>
<reference evidence="3 4" key="1">
    <citation type="submission" date="2021-12" db="EMBL/GenBank/DDBJ databases">
        <title>Discovery of the Pendulisporaceae a myxobacterial family with distinct sporulation behavior and unique specialized metabolism.</title>
        <authorList>
            <person name="Garcia R."/>
            <person name="Popoff A."/>
            <person name="Bader C.D."/>
            <person name="Loehr J."/>
            <person name="Walesch S."/>
            <person name="Walt C."/>
            <person name="Boldt J."/>
            <person name="Bunk B."/>
            <person name="Haeckl F.J.F.P.J."/>
            <person name="Gunesch A.P."/>
            <person name="Birkelbach J."/>
            <person name="Nuebel U."/>
            <person name="Pietschmann T."/>
            <person name="Bach T."/>
            <person name="Mueller R."/>
        </authorList>
    </citation>
    <scope>NUCLEOTIDE SEQUENCE [LARGE SCALE GENOMIC DNA]</scope>
    <source>
        <strain evidence="3 4">MSr11954</strain>
    </source>
</reference>
<dbReference type="SUPFAM" id="SSF46785">
    <property type="entry name" value="Winged helix' DNA-binding domain"/>
    <property type="match status" value="1"/>
</dbReference>
<dbReference type="PANTHER" id="PTHR33164">
    <property type="entry name" value="TRANSCRIPTIONAL REGULATOR, MARR FAMILY"/>
    <property type="match status" value="1"/>
</dbReference>
<proteinExistence type="predicted"/>
<feature type="domain" description="HTH marR-type" evidence="2">
    <location>
        <begin position="14"/>
        <end position="146"/>
    </location>
</feature>
<dbReference type="Proteomes" id="UP001370348">
    <property type="component" value="Chromosome"/>
</dbReference>
<evidence type="ECO:0000313" key="3">
    <source>
        <dbReference type="EMBL" id="WXB13846.1"/>
    </source>
</evidence>
<name>A0ABZ2LVN4_9BACT</name>
<dbReference type="PANTHER" id="PTHR33164:SF89">
    <property type="entry name" value="MARR FAMILY REGULATORY PROTEIN"/>
    <property type="match status" value="1"/>
</dbReference>
<protein>
    <submittedName>
        <fullName evidence="3">MarR family transcriptional regulator</fullName>
    </submittedName>
</protein>
<evidence type="ECO:0000256" key="1">
    <source>
        <dbReference type="SAM" id="MobiDB-lite"/>
    </source>
</evidence>
<dbReference type="InterPro" id="IPR036388">
    <property type="entry name" value="WH-like_DNA-bd_sf"/>
</dbReference>
<sequence length="191" mass="20693">MQNRPDRPPRALVRPTAAFLLAQVGAHARMKFAERLLPLDISPPHAGILRAVGFNAGMSQQALSGFLGILPSRLVALVDELQSRGLIERRDSPEDRRVYALHLTAKGIEALEALGRVAREHDVAICAALNEGERQQLALLLGKIAEHEGLVAGVHPGYRMMGQEGPEPSDDNPAGRQPRGRRTGAKAKRST</sequence>
<dbReference type="InterPro" id="IPR000835">
    <property type="entry name" value="HTH_MarR-typ"/>
</dbReference>
<evidence type="ECO:0000313" key="4">
    <source>
        <dbReference type="Proteomes" id="UP001370348"/>
    </source>
</evidence>
<dbReference type="SMART" id="SM00347">
    <property type="entry name" value="HTH_MARR"/>
    <property type="match status" value="1"/>
</dbReference>
<dbReference type="PROSITE" id="PS50995">
    <property type="entry name" value="HTH_MARR_2"/>
    <property type="match status" value="1"/>
</dbReference>
<dbReference type="InterPro" id="IPR039422">
    <property type="entry name" value="MarR/SlyA-like"/>
</dbReference>
<dbReference type="RefSeq" id="WP_394823462.1">
    <property type="nucleotide sequence ID" value="NZ_CP089984.1"/>
</dbReference>
<dbReference type="Gene3D" id="1.10.10.10">
    <property type="entry name" value="Winged helix-like DNA-binding domain superfamily/Winged helix DNA-binding domain"/>
    <property type="match status" value="1"/>
</dbReference>
<dbReference type="PRINTS" id="PR00598">
    <property type="entry name" value="HTHMARR"/>
</dbReference>
<accession>A0ABZ2LVN4</accession>
<evidence type="ECO:0000259" key="2">
    <source>
        <dbReference type="PROSITE" id="PS50995"/>
    </source>
</evidence>
<feature type="compositionally biased region" description="Basic residues" evidence="1">
    <location>
        <begin position="178"/>
        <end position="191"/>
    </location>
</feature>